<dbReference type="PANTHER" id="PTHR12592">
    <property type="entry name" value="ATP-DEPENDENT (S)-NAD(P)H-HYDRATE DEHYDRATASE FAMILY MEMBER"/>
    <property type="match status" value="1"/>
</dbReference>
<keyword evidence="7" id="KW-0456">Lyase</keyword>
<evidence type="ECO:0000256" key="6">
    <source>
        <dbReference type="ARBA" id="ARBA00023027"/>
    </source>
</evidence>
<gene>
    <name evidence="11" type="primary">NNRD</name>
</gene>
<sequence length="354" mass="39128">REEDIKMSLSKRFVNLQNLNYYLLPLSHSKIIGNWLSSNFHQNSAYSSKMSKFIEVPIQAEKLLKLTRSTVIPKLNATGSSGKQRHKGQAGRIGVIGGSLEYTGAPYFSAISAMRVGADLAHVFCQRDAAVVIKSYSPELIVHPLLDAEDAIEQIAPWLERLHVLIIGPGLGRDPKIQKTVISLIEHCKHINKPLIIDADGLFILNENIDLLNDLSNVILTPNAMEFRRLFSDDVDVMKQRMARLGAGVIVLEKGPQDKIYIPSTSEIYTLPAGGSGRRCGGQGDLLCGSIATFFHWALESNQSNAAFVATFAASYLVKQCNAAGFEKWGRSMVASDMLNEIHIVFRNVFEETN</sequence>
<feature type="domain" description="YjeF C-terminal" evidence="10">
    <location>
        <begin position="70"/>
        <end position="349"/>
    </location>
</feature>
<dbReference type="GO" id="GO:0047453">
    <property type="term" value="F:ATP-dependent NAD(P)H-hydrate dehydratase activity"/>
    <property type="evidence" value="ECO:0007669"/>
    <property type="project" value="UniProtKB-EC"/>
</dbReference>
<evidence type="ECO:0000256" key="1">
    <source>
        <dbReference type="ARBA" id="ARBA00013249"/>
    </source>
</evidence>
<dbReference type="InterPro" id="IPR029056">
    <property type="entry name" value="Ribokinase-like"/>
</dbReference>
<dbReference type="OrthoDB" id="8110916at2759"/>
<keyword evidence="2" id="KW-0597">Phosphoprotein</keyword>
<evidence type="ECO:0000259" key="10">
    <source>
        <dbReference type="PROSITE" id="PS51383"/>
    </source>
</evidence>
<dbReference type="InterPro" id="IPR000631">
    <property type="entry name" value="CARKD"/>
</dbReference>
<keyword evidence="3" id="KW-0547">Nucleotide-binding</keyword>
<dbReference type="EC" id="4.2.1.93" evidence="1"/>
<dbReference type="Gene3D" id="3.40.1190.20">
    <property type="match status" value="1"/>
</dbReference>
<reference evidence="11" key="1">
    <citation type="submission" date="2013-07" db="EMBL/GenBank/DDBJ databases">
        <authorList>
            <person name="Geib S."/>
        </authorList>
    </citation>
    <scope>NUCLEOTIDE SEQUENCE</scope>
</reference>
<reference evidence="11" key="2">
    <citation type="journal article" date="2014" name="BMC Genomics">
        <title>A genomic perspective to assessing quality of mass-reared SIT flies used in Mediterranean fruit fly (Ceratitis capitata) eradication in California.</title>
        <authorList>
            <person name="Calla B."/>
            <person name="Hall B."/>
            <person name="Hou S."/>
            <person name="Geib S.M."/>
        </authorList>
    </citation>
    <scope>NUCLEOTIDE SEQUENCE</scope>
</reference>
<accession>W8CBZ9</accession>
<dbReference type="EMBL" id="GAMC01004346">
    <property type="protein sequence ID" value="JAC02210.1"/>
    <property type="molecule type" value="mRNA"/>
</dbReference>
<keyword evidence="5" id="KW-0521">NADP</keyword>
<dbReference type="HAMAP" id="MF_01965">
    <property type="entry name" value="NADHX_dehydratase"/>
    <property type="match status" value="1"/>
</dbReference>
<evidence type="ECO:0000256" key="8">
    <source>
        <dbReference type="ARBA" id="ARBA00029804"/>
    </source>
</evidence>
<dbReference type="CDD" id="cd01171">
    <property type="entry name" value="YXKO-related"/>
    <property type="match status" value="1"/>
</dbReference>
<dbReference type="PROSITE" id="PS51383">
    <property type="entry name" value="YJEF_C_3"/>
    <property type="match status" value="1"/>
</dbReference>
<proteinExistence type="evidence at transcript level"/>
<evidence type="ECO:0000256" key="4">
    <source>
        <dbReference type="ARBA" id="ARBA00022840"/>
    </source>
</evidence>
<keyword evidence="6" id="KW-0520">NAD</keyword>
<evidence type="ECO:0000256" key="9">
    <source>
        <dbReference type="ARBA" id="ARBA00047472"/>
    </source>
</evidence>
<dbReference type="NCBIfam" id="TIGR00196">
    <property type="entry name" value="yjeF_cterm"/>
    <property type="match status" value="1"/>
</dbReference>
<dbReference type="AlphaFoldDB" id="W8CBZ9"/>
<keyword evidence="4" id="KW-0067">ATP-binding</keyword>
<dbReference type="Pfam" id="PF01256">
    <property type="entry name" value="Carb_kinase"/>
    <property type="match status" value="1"/>
</dbReference>
<dbReference type="GO" id="GO:0110051">
    <property type="term" value="P:metabolite repair"/>
    <property type="evidence" value="ECO:0007669"/>
    <property type="project" value="TreeGrafter"/>
</dbReference>
<organism evidence="11">
    <name type="scientific">Ceratitis capitata</name>
    <name type="common">Mediterranean fruit fly</name>
    <name type="synonym">Tephritis capitata</name>
    <dbReference type="NCBI Taxonomy" id="7213"/>
    <lineage>
        <taxon>Eukaryota</taxon>
        <taxon>Metazoa</taxon>
        <taxon>Ecdysozoa</taxon>
        <taxon>Arthropoda</taxon>
        <taxon>Hexapoda</taxon>
        <taxon>Insecta</taxon>
        <taxon>Pterygota</taxon>
        <taxon>Neoptera</taxon>
        <taxon>Endopterygota</taxon>
        <taxon>Diptera</taxon>
        <taxon>Brachycera</taxon>
        <taxon>Muscomorpha</taxon>
        <taxon>Tephritoidea</taxon>
        <taxon>Tephritidae</taxon>
        <taxon>Ceratitis</taxon>
        <taxon>Ceratitis</taxon>
    </lineage>
</organism>
<dbReference type="GO" id="GO:0005524">
    <property type="term" value="F:ATP binding"/>
    <property type="evidence" value="ECO:0007669"/>
    <property type="project" value="UniProtKB-KW"/>
</dbReference>
<dbReference type="PANTHER" id="PTHR12592:SF0">
    <property type="entry name" value="ATP-DEPENDENT (S)-NAD(P)H-HYDRATE DEHYDRATASE"/>
    <property type="match status" value="1"/>
</dbReference>
<evidence type="ECO:0000313" key="11">
    <source>
        <dbReference type="EMBL" id="JAC02210.1"/>
    </source>
</evidence>
<feature type="non-terminal residue" evidence="11">
    <location>
        <position position="1"/>
    </location>
</feature>
<evidence type="ECO:0000256" key="3">
    <source>
        <dbReference type="ARBA" id="ARBA00022741"/>
    </source>
</evidence>
<dbReference type="SUPFAM" id="SSF53613">
    <property type="entry name" value="Ribokinase-like"/>
    <property type="match status" value="1"/>
</dbReference>
<evidence type="ECO:0000256" key="5">
    <source>
        <dbReference type="ARBA" id="ARBA00022857"/>
    </source>
</evidence>
<evidence type="ECO:0000256" key="7">
    <source>
        <dbReference type="ARBA" id="ARBA00023239"/>
    </source>
</evidence>
<comment type="catalytic activity">
    <reaction evidence="9">
        <text>(6S)-NADPHX + ATP = ADP + phosphate + NADPH + H(+)</text>
        <dbReference type="Rhea" id="RHEA:32231"/>
        <dbReference type="ChEBI" id="CHEBI:15378"/>
        <dbReference type="ChEBI" id="CHEBI:30616"/>
        <dbReference type="ChEBI" id="CHEBI:43474"/>
        <dbReference type="ChEBI" id="CHEBI:57783"/>
        <dbReference type="ChEBI" id="CHEBI:64076"/>
        <dbReference type="ChEBI" id="CHEBI:456216"/>
        <dbReference type="EC" id="4.2.1.93"/>
    </reaction>
</comment>
<protein>
    <recommendedName>
        <fullName evidence="1">ATP-dependent NAD(P)H-hydrate dehydratase</fullName>
        <ecNumber evidence="1">4.2.1.93</ecNumber>
    </recommendedName>
    <alternativeName>
        <fullName evidence="8">NAD(P)HX dehydratase</fullName>
    </alternativeName>
</protein>
<name>W8CBZ9_CERCA</name>
<dbReference type="FunFam" id="3.40.1190.20:FF:000023">
    <property type="entry name" value="ATP-dependent (S)-NAD(P)H-hydrate dehydratase"/>
    <property type="match status" value="1"/>
</dbReference>
<evidence type="ECO:0000256" key="2">
    <source>
        <dbReference type="ARBA" id="ARBA00022553"/>
    </source>
</evidence>